<accession>A0A8J7GLJ7</accession>
<organism evidence="1 2">
    <name type="scientific">Longispora fulva</name>
    <dbReference type="NCBI Taxonomy" id="619741"/>
    <lineage>
        <taxon>Bacteria</taxon>
        <taxon>Bacillati</taxon>
        <taxon>Actinomycetota</taxon>
        <taxon>Actinomycetes</taxon>
        <taxon>Micromonosporales</taxon>
        <taxon>Micromonosporaceae</taxon>
        <taxon>Longispora</taxon>
    </lineage>
</organism>
<keyword evidence="2" id="KW-1185">Reference proteome</keyword>
<sequence length="302" mass="31600">MADRITDIVAALPGVTGDKWQARQVAALLASSRSLPELAAVFDLGSPLSGVSEELRTCLAHELALRGVHVAATPGLAGWATSAHHHPLGWLPLSLVRIENEPNLATYSATGHGCTVLSGPSGTTPVPQNSAALVPTLTETTTPATAETIAAAVDNWVNQSNGSVEARVFSASEPLVTDGVPKTLTALDLECLRGPRAPLTVSQCPPDQAWRILFDAAANGGAYNLGEHGAYGRLAAWRSLAGLSGAVPSSSFAEVEARVAACQWYHFEANTTWFHHVAWDIGFACLSPDGRRLAILAATDTD</sequence>
<dbReference type="Proteomes" id="UP000622552">
    <property type="component" value="Unassembled WGS sequence"/>
</dbReference>
<evidence type="ECO:0000313" key="1">
    <source>
        <dbReference type="EMBL" id="MBG6138983.1"/>
    </source>
</evidence>
<proteinExistence type="predicted"/>
<dbReference type="AlphaFoldDB" id="A0A8J7GLJ7"/>
<gene>
    <name evidence="1" type="ORF">IW245_005177</name>
</gene>
<dbReference type="RefSeq" id="WP_197005685.1">
    <property type="nucleotide sequence ID" value="NZ_BONS01000011.1"/>
</dbReference>
<dbReference type="EMBL" id="JADOUF010000001">
    <property type="protein sequence ID" value="MBG6138983.1"/>
    <property type="molecule type" value="Genomic_DNA"/>
</dbReference>
<comment type="caution">
    <text evidence="1">The sequence shown here is derived from an EMBL/GenBank/DDBJ whole genome shotgun (WGS) entry which is preliminary data.</text>
</comment>
<name>A0A8J7GLJ7_9ACTN</name>
<dbReference type="Pfam" id="PF19681">
    <property type="entry name" value="DUF6183"/>
    <property type="match status" value="1"/>
</dbReference>
<reference evidence="1" key="1">
    <citation type="submission" date="2020-11" db="EMBL/GenBank/DDBJ databases">
        <title>Sequencing the genomes of 1000 actinobacteria strains.</title>
        <authorList>
            <person name="Klenk H.-P."/>
        </authorList>
    </citation>
    <scope>NUCLEOTIDE SEQUENCE</scope>
    <source>
        <strain evidence="1">DSM 45356</strain>
    </source>
</reference>
<protein>
    <submittedName>
        <fullName evidence="1">Uncharacterized protein</fullName>
    </submittedName>
</protein>
<dbReference type="InterPro" id="IPR045756">
    <property type="entry name" value="DUF6183"/>
</dbReference>
<evidence type="ECO:0000313" key="2">
    <source>
        <dbReference type="Proteomes" id="UP000622552"/>
    </source>
</evidence>